<feature type="domain" description="Nudix hydrolase" evidence="1">
    <location>
        <begin position="13"/>
        <end position="218"/>
    </location>
</feature>
<dbReference type="SMART" id="SM00849">
    <property type="entry name" value="Lactamase_B"/>
    <property type="match status" value="1"/>
</dbReference>
<dbReference type="InterPro" id="IPR036866">
    <property type="entry name" value="RibonucZ/Hydroxyglut_hydro"/>
</dbReference>
<accession>A0A7W8HKR1</accession>
<dbReference type="PROSITE" id="PS51462">
    <property type="entry name" value="NUDIX"/>
    <property type="match status" value="1"/>
</dbReference>
<dbReference type="AlphaFoldDB" id="A0A7W8HKR1"/>
<dbReference type="Gene3D" id="3.60.15.10">
    <property type="entry name" value="Ribonuclease Z/Hydroxyacylglutathione hydrolase-like"/>
    <property type="match status" value="1"/>
</dbReference>
<dbReference type="Proteomes" id="UP000532440">
    <property type="component" value="Unassembled WGS sequence"/>
</dbReference>
<dbReference type="PANTHER" id="PTHR23131:SF0">
    <property type="entry name" value="ENDORIBONUCLEASE LACTB2"/>
    <property type="match status" value="1"/>
</dbReference>
<name>A0A7W8HKR1_9BURK</name>
<dbReference type="PANTHER" id="PTHR23131">
    <property type="entry name" value="ENDORIBONUCLEASE LACTB2"/>
    <property type="match status" value="1"/>
</dbReference>
<dbReference type="Gene3D" id="3.90.79.10">
    <property type="entry name" value="Nucleoside Triphosphate Pyrophosphohydrolase"/>
    <property type="match status" value="1"/>
</dbReference>
<dbReference type="Pfam" id="PF00293">
    <property type="entry name" value="NUDIX"/>
    <property type="match status" value="1"/>
</dbReference>
<dbReference type="InterPro" id="IPR050662">
    <property type="entry name" value="Sec-metab_biosynth-thioest"/>
</dbReference>
<dbReference type="Pfam" id="PF00753">
    <property type="entry name" value="Lactamase_B"/>
    <property type="match status" value="1"/>
</dbReference>
<dbReference type="Pfam" id="PF17778">
    <property type="entry name" value="WHD_BLACT"/>
    <property type="match status" value="1"/>
</dbReference>
<sequence length="558" mass="61021">MQNTGLDTPPVSPARPSATLVVVRDAAGGPEVLMLRRAERGDRASGAWVFPGGLLDARDRDWHCHCAGVDDAVASAQLGMAAGGLDYHVAAIRECFEESGLLLACDANGQLVSTEGELGRQLQAWRLPLHRGERTMGELCEAFGLRLAVERLAYHTRWVTPGVRPKRWDARFFFAEAPPSQTSAHDEVEIVEQLWLRPADALARGDDMKMLTPTRTTLETMTRFGSVAELLDHVRTPRRTALQVPRVAIGRHGMQPVGPADHAWAEIGLLDPLGHGTAAYEIVPERPVRLSLRIIRVTAPNPGVMTGPGTNSYLVGAADGSAWAAIDPGPDDEVHLDRLVATAPGPIRWILVTHTHIDHSPGAVRLKAKTGAEVLGQFARHRANQDQSFAPDRELQGGDGLEIGPDTTLRAIHTPGHASNHLCFLLEQEKTLFTGDHLMQGSTVVINPPDGDMGAYLRSLRELMEMDLDWLTPGHGFVMDRPRERIAALIEHRLKREAKVVDAVRALGPADAATLVPKAYDDTPTHLHGWAQRSLTAHLFKLRDDGKVREEEGRWSMA</sequence>
<dbReference type="Gene3D" id="1.10.10.10">
    <property type="entry name" value="Winged helix-like DNA-binding domain superfamily/Winged helix DNA-binding domain"/>
    <property type="match status" value="1"/>
</dbReference>
<reference evidence="2 3" key="1">
    <citation type="submission" date="2020-08" db="EMBL/GenBank/DDBJ databases">
        <title>Genomic Encyclopedia of Type Strains, Phase IV (KMG-IV): sequencing the most valuable type-strain genomes for metagenomic binning, comparative biology and taxonomic classification.</title>
        <authorList>
            <person name="Goeker M."/>
        </authorList>
    </citation>
    <scope>NUCLEOTIDE SEQUENCE [LARGE SCALE GENOMIC DNA]</scope>
    <source>
        <strain evidence="2 3">DSM 29781</strain>
    </source>
</reference>
<dbReference type="InterPro" id="IPR041516">
    <property type="entry name" value="LACTB2_WH"/>
</dbReference>
<dbReference type="InterPro" id="IPR015797">
    <property type="entry name" value="NUDIX_hydrolase-like_dom_sf"/>
</dbReference>
<dbReference type="InterPro" id="IPR001279">
    <property type="entry name" value="Metallo-B-lactamas"/>
</dbReference>
<protein>
    <submittedName>
        <fullName evidence="2">Glyoxylase-like metal-dependent hydrolase (Beta-lactamase superfamily II)/8-oxo-dGTP pyrophosphatase MutT (NUDIX family)</fullName>
    </submittedName>
</protein>
<dbReference type="InterPro" id="IPR000086">
    <property type="entry name" value="NUDIX_hydrolase_dom"/>
</dbReference>
<gene>
    <name evidence="2" type="ORF">HNQ70_003799</name>
</gene>
<evidence type="ECO:0000313" key="2">
    <source>
        <dbReference type="EMBL" id="MBB5273768.1"/>
    </source>
</evidence>
<organism evidence="2 3">
    <name type="scientific">Quisquiliibacterium transsilvanicum</name>
    <dbReference type="NCBI Taxonomy" id="1549638"/>
    <lineage>
        <taxon>Bacteria</taxon>
        <taxon>Pseudomonadati</taxon>
        <taxon>Pseudomonadota</taxon>
        <taxon>Betaproteobacteria</taxon>
        <taxon>Burkholderiales</taxon>
        <taxon>Burkholderiaceae</taxon>
        <taxon>Quisquiliibacterium</taxon>
    </lineage>
</organism>
<dbReference type="GO" id="GO:0016787">
    <property type="term" value="F:hydrolase activity"/>
    <property type="evidence" value="ECO:0007669"/>
    <property type="project" value="UniProtKB-KW"/>
</dbReference>
<comment type="caution">
    <text evidence="2">The sequence shown here is derived from an EMBL/GenBank/DDBJ whole genome shotgun (WGS) entry which is preliminary data.</text>
</comment>
<dbReference type="RefSeq" id="WP_183970630.1">
    <property type="nucleotide sequence ID" value="NZ_BAABEW010000013.1"/>
</dbReference>
<keyword evidence="2" id="KW-0378">Hydrolase</keyword>
<evidence type="ECO:0000259" key="1">
    <source>
        <dbReference type="PROSITE" id="PS51462"/>
    </source>
</evidence>
<dbReference type="EMBL" id="JACHGB010000008">
    <property type="protein sequence ID" value="MBB5273768.1"/>
    <property type="molecule type" value="Genomic_DNA"/>
</dbReference>
<dbReference type="SUPFAM" id="SSF55811">
    <property type="entry name" value="Nudix"/>
    <property type="match status" value="1"/>
</dbReference>
<dbReference type="CDD" id="cd16278">
    <property type="entry name" value="metallo-hydrolase-like_MBL-fold"/>
    <property type="match status" value="1"/>
</dbReference>
<evidence type="ECO:0000313" key="3">
    <source>
        <dbReference type="Proteomes" id="UP000532440"/>
    </source>
</evidence>
<dbReference type="InterPro" id="IPR036388">
    <property type="entry name" value="WH-like_DNA-bd_sf"/>
</dbReference>
<keyword evidence="3" id="KW-1185">Reference proteome</keyword>
<dbReference type="CDD" id="cd18870">
    <property type="entry name" value="NUDIX_AcylCoAdiphos_Nudt19"/>
    <property type="match status" value="1"/>
</dbReference>
<dbReference type="SUPFAM" id="SSF56281">
    <property type="entry name" value="Metallo-hydrolase/oxidoreductase"/>
    <property type="match status" value="1"/>
</dbReference>
<proteinExistence type="predicted"/>